<dbReference type="PANTHER" id="PTHR36833">
    <property type="entry name" value="SLR0610 PROTEIN-RELATED"/>
    <property type="match status" value="1"/>
</dbReference>
<proteinExistence type="predicted"/>
<dbReference type="EMBL" id="JBFALK010000026">
    <property type="protein sequence ID" value="MEV0974066.1"/>
    <property type="molecule type" value="Genomic_DNA"/>
</dbReference>
<keyword evidence="1" id="KW-0472">Membrane</keyword>
<keyword evidence="1" id="KW-1133">Transmembrane helix</keyword>
<comment type="caution">
    <text evidence="2">The sequence shown here is derived from an EMBL/GenBank/DDBJ whole genome shotgun (WGS) entry which is preliminary data.</text>
</comment>
<evidence type="ECO:0000256" key="1">
    <source>
        <dbReference type="SAM" id="Phobius"/>
    </source>
</evidence>
<keyword evidence="3" id="KW-1185">Reference proteome</keyword>
<sequence>MRVYLLLIWTWTRAAARYPVSFTLMTVGGCVTAGLDVAVIWVIFANTTALGGLGLSEVMFLYGAAGLAFSLADLLFSNADRISQHIRAGTFDAMLIRPVGTFVQITADRFTPHRAGRVLQAAVVLGIGLARLDVPVTRAWMIPVMVLSGLVIFTSIWALGGALQFLLTDAPEIANAFTYGGAQLTQYPLSVYGADLVRGVTYVLPLAFVNWQPGLYVLGREDPLGLPYWLRFLSPAAAAAMAAVAALAWRSGVRRYRSTGS</sequence>
<dbReference type="RefSeq" id="WP_358140281.1">
    <property type="nucleotide sequence ID" value="NZ_JBFALK010000026.1"/>
</dbReference>
<dbReference type="InterPro" id="IPR010390">
    <property type="entry name" value="ABC-2_transporter-like"/>
</dbReference>
<feature type="transmembrane region" description="Helical" evidence="1">
    <location>
        <begin position="20"/>
        <end position="44"/>
    </location>
</feature>
<dbReference type="Proteomes" id="UP001551675">
    <property type="component" value="Unassembled WGS sequence"/>
</dbReference>
<accession>A0ABV3GR06</accession>
<dbReference type="PANTHER" id="PTHR36833:SF1">
    <property type="entry name" value="INTEGRAL MEMBRANE TRANSPORT PROTEIN"/>
    <property type="match status" value="1"/>
</dbReference>
<evidence type="ECO:0000313" key="2">
    <source>
        <dbReference type="EMBL" id="MEV0974066.1"/>
    </source>
</evidence>
<organism evidence="2 3">
    <name type="scientific">Microtetraspora glauca</name>
    <dbReference type="NCBI Taxonomy" id="1996"/>
    <lineage>
        <taxon>Bacteria</taxon>
        <taxon>Bacillati</taxon>
        <taxon>Actinomycetota</taxon>
        <taxon>Actinomycetes</taxon>
        <taxon>Streptosporangiales</taxon>
        <taxon>Streptosporangiaceae</taxon>
        <taxon>Microtetraspora</taxon>
    </lineage>
</organism>
<keyword evidence="1" id="KW-0812">Transmembrane</keyword>
<feature type="transmembrane region" description="Helical" evidence="1">
    <location>
        <begin position="139"/>
        <end position="159"/>
    </location>
</feature>
<evidence type="ECO:0000313" key="3">
    <source>
        <dbReference type="Proteomes" id="UP001551675"/>
    </source>
</evidence>
<feature type="transmembrane region" description="Helical" evidence="1">
    <location>
        <begin position="228"/>
        <end position="249"/>
    </location>
</feature>
<name>A0ABV3GR06_MICGL</name>
<feature type="transmembrane region" description="Helical" evidence="1">
    <location>
        <begin position="59"/>
        <end position="77"/>
    </location>
</feature>
<reference evidence="2 3" key="1">
    <citation type="submission" date="2024-06" db="EMBL/GenBank/DDBJ databases">
        <title>The Natural Products Discovery Center: Release of the First 8490 Sequenced Strains for Exploring Actinobacteria Biosynthetic Diversity.</title>
        <authorList>
            <person name="Kalkreuter E."/>
            <person name="Kautsar S.A."/>
            <person name="Yang D."/>
            <person name="Bader C.D."/>
            <person name="Teijaro C.N."/>
            <person name="Fluegel L."/>
            <person name="Davis C.M."/>
            <person name="Simpson J.R."/>
            <person name="Lauterbach L."/>
            <person name="Steele A.D."/>
            <person name="Gui C."/>
            <person name="Meng S."/>
            <person name="Li G."/>
            <person name="Viehrig K."/>
            <person name="Ye F."/>
            <person name="Su P."/>
            <person name="Kiefer A.F."/>
            <person name="Nichols A."/>
            <person name="Cepeda A.J."/>
            <person name="Yan W."/>
            <person name="Fan B."/>
            <person name="Jiang Y."/>
            <person name="Adhikari A."/>
            <person name="Zheng C.-J."/>
            <person name="Schuster L."/>
            <person name="Cowan T.M."/>
            <person name="Smanski M.J."/>
            <person name="Chevrette M.G."/>
            <person name="De Carvalho L.P.S."/>
            <person name="Shen B."/>
        </authorList>
    </citation>
    <scope>NUCLEOTIDE SEQUENCE [LARGE SCALE GENOMIC DNA]</scope>
    <source>
        <strain evidence="2 3">NPDC050100</strain>
    </source>
</reference>
<gene>
    <name evidence="2" type="ORF">AB0I59_36200</name>
</gene>
<dbReference type="Pfam" id="PF06182">
    <property type="entry name" value="ABC2_membrane_6"/>
    <property type="match status" value="1"/>
</dbReference>
<protein>
    <submittedName>
        <fullName evidence="2">ABC-2 family transporter protein</fullName>
    </submittedName>
</protein>
<dbReference type="PROSITE" id="PS51257">
    <property type="entry name" value="PROKAR_LIPOPROTEIN"/>
    <property type="match status" value="1"/>
</dbReference>